<dbReference type="Proteomes" id="UP001179121">
    <property type="component" value="Chromosome"/>
</dbReference>
<feature type="transmembrane region" description="Helical" evidence="1">
    <location>
        <begin position="12"/>
        <end position="33"/>
    </location>
</feature>
<dbReference type="KEGG" id="nti:DNFV4_03600"/>
<dbReference type="AlphaFoldDB" id="A0AA86T7R6"/>
<name>A0AA86T7R6_9BACT</name>
<dbReference type="RefSeq" id="WP_289270140.1">
    <property type="nucleotide sequence ID" value="NZ_OX365700.1"/>
</dbReference>
<keyword evidence="1" id="KW-0472">Membrane</keyword>
<dbReference type="EMBL" id="OX365700">
    <property type="protein sequence ID" value="CAI4033167.1"/>
    <property type="molecule type" value="Genomic_DNA"/>
</dbReference>
<keyword evidence="1" id="KW-0812">Transmembrane</keyword>
<protein>
    <submittedName>
        <fullName evidence="2">Uncharacterized protein</fullName>
    </submittedName>
</protein>
<evidence type="ECO:0000313" key="3">
    <source>
        <dbReference type="Proteomes" id="UP001179121"/>
    </source>
</evidence>
<accession>A0AA86T7R6</accession>
<sequence>MEWINSFFSLDWMDAMAVILGFSAICAGTIGLWRRFTENKPVQEEPLRKAA</sequence>
<evidence type="ECO:0000256" key="1">
    <source>
        <dbReference type="SAM" id="Phobius"/>
    </source>
</evidence>
<proteinExistence type="predicted"/>
<reference evidence="2" key="1">
    <citation type="submission" date="2022-10" db="EMBL/GenBank/DDBJ databases">
        <authorList>
            <person name="Koch H."/>
        </authorList>
    </citation>
    <scope>NUCLEOTIDE SEQUENCE</scope>
    <source>
        <strain evidence="2">DNF</strain>
    </source>
</reference>
<organism evidence="2 3">
    <name type="scientific">Nitrospira tepida</name>
    <dbReference type="NCBI Taxonomy" id="2973512"/>
    <lineage>
        <taxon>Bacteria</taxon>
        <taxon>Pseudomonadati</taxon>
        <taxon>Nitrospirota</taxon>
        <taxon>Nitrospiria</taxon>
        <taxon>Nitrospirales</taxon>
        <taxon>Nitrospiraceae</taxon>
        <taxon>Nitrospira</taxon>
    </lineage>
</organism>
<keyword evidence="1" id="KW-1133">Transmembrane helix</keyword>
<keyword evidence="3" id="KW-1185">Reference proteome</keyword>
<gene>
    <name evidence="2" type="ORF">DNFV4_03600</name>
</gene>
<evidence type="ECO:0000313" key="2">
    <source>
        <dbReference type="EMBL" id="CAI4033167.1"/>
    </source>
</evidence>